<protein>
    <submittedName>
        <fullName evidence="11">ABC transporter permease</fullName>
    </submittedName>
</protein>
<keyword evidence="12" id="KW-1185">Reference proteome</keyword>
<evidence type="ECO:0000256" key="6">
    <source>
        <dbReference type="ARBA" id="ARBA00038076"/>
    </source>
</evidence>
<evidence type="ECO:0000256" key="7">
    <source>
        <dbReference type="SAM" id="MobiDB-lite"/>
    </source>
</evidence>
<feature type="chain" id="PRO_5047516695" evidence="9">
    <location>
        <begin position="18"/>
        <end position="1026"/>
    </location>
</feature>
<feature type="transmembrane region" description="Helical" evidence="8">
    <location>
        <begin position="946"/>
        <end position="970"/>
    </location>
</feature>
<dbReference type="InterPro" id="IPR003838">
    <property type="entry name" value="ABC3_permease_C"/>
</dbReference>
<evidence type="ECO:0000256" key="4">
    <source>
        <dbReference type="ARBA" id="ARBA00022989"/>
    </source>
</evidence>
<keyword evidence="9" id="KW-0732">Signal</keyword>
<comment type="similarity">
    <text evidence="6">Belongs to the ABC-4 integral membrane protein family.</text>
</comment>
<sequence length="1026" mass="103054">MQLVAVALAAAFPALLAAAEQNGVRQAMTTASDTALTIVADRPLGSVARTVRAAESASARVLGDAARSSSSVVAVSVTGEGAGPGGAARPYLAEFPARAFTVTAGRWPAAATTGGAVPVAVPAAGAAVLGVAVGSTLPLRIDGVDLRARVAALYRPVDLDGPVWSIDPLSGIGNDPIHVDPDDPYGDPVDVVGPLIVAPGALDAAGVGPSRVVITADPDFSRTSVTALRALAERLSSIDQTVAVRAGEAAESVNAQTSLDTVVAGVLGPLQITRTTAAVAGLLLVVLAMVVLVQAALLLDAARADERALLAARGAGRAQLALLATWEALAAAAVALVLGVPAGAGIASAVRGAPTPPSSGSWLTGAGVVVAVLAVRLLPRLRPAERIAARPSRGTGIMRSGADLVLLVLAVVLGQQLVTRRVDPSSGIDPVLVAAPAALVLAGALVALRLVPLVGRAGEVVSRRARGAVSALVGWELSRRSARATATVLLVTIAIGTGAFGAITEATWRRSQLDQSALAVGAPVRVPADVDGLASQSAELADGALGAPQPALRREADVRTPGADAPDQPTAALGSATVLGLTGAARAMLDRGRNREEGGAAIGRLRTSAPAVTGVELPGGASRLRAVVRVGGAETTIPGAAAEVRAVLEGSDGLLSTVELGLAAVDAERHVLGGRIPASGMRLVGLQLQVLVADPVAYRGNVAVDPPLELVTLDAGGTPLRIPAGWTTVGATGDLRGGLALPVESDLRSNPLTAAVVGWKPVAGVRSVWTRHLLQSVQAYPGASFALDFGSVLVPCDVAGVVTRVPGSGGAPSEAPAPDVAVVDQRSLSLFLIQSGDALPQADQWWVDVAPDRVDAYLAAHRRAAPGADGAVALAERLTSGPLRLATTQTLHLLLAAAVALGLIGFGVDVVASLDARRREVAQLRAIGLRRGVLERMLTAEATMRVAVGALLGLGLGVLLGEVAASHLVVGPDGARPVPVPLVVLPVAQLLLLIGGAVLAALLAALLIIRTFRGLDPASILREGDA</sequence>
<comment type="caution">
    <text evidence="11">The sequence shown here is derived from an EMBL/GenBank/DDBJ whole genome shotgun (WGS) entry which is preliminary data.</text>
</comment>
<dbReference type="Proteomes" id="UP001500121">
    <property type="component" value="Unassembled WGS sequence"/>
</dbReference>
<organism evidence="11 12">
    <name type="scientific">Amnibacterium soli</name>
    <dbReference type="NCBI Taxonomy" id="1282736"/>
    <lineage>
        <taxon>Bacteria</taxon>
        <taxon>Bacillati</taxon>
        <taxon>Actinomycetota</taxon>
        <taxon>Actinomycetes</taxon>
        <taxon>Micrococcales</taxon>
        <taxon>Microbacteriaceae</taxon>
        <taxon>Amnibacterium</taxon>
    </lineage>
</organism>
<gene>
    <name evidence="11" type="ORF">GCM10025783_25000</name>
</gene>
<evidence type="ECO:0000256" key="5">
    <source>
        <dbReference type="ARBA" id="ARBA00023136"/>
    </source>
</evidence>
<evidence type="ECO:0000256" key="3">
    <source>
        <dbReference type="ARBA" id="ARBA00022692"/>
    </source>
</evidence>
<dbReference type="PANTHER" id="PTHR30572">
    <property type="entry name" value="MEMBRANE COMPONENT OF TRANSPORTER-RELATED"/>
    <property type="match status" value="1"/>
</dbReference>
<feature type="transmembrane region" description="Helical" evidence="8">
    <location>
        <begin position="990"/>
        <end position="1009"/>
    </location>
</feature>
<proteinExistence type="inferred from homology"/>
<feature type="transmembrane region" description="Helical" evidence="8">
    <location>
        <begin position="484"/>
        <end position="503"/>
    </location>
</feature>
<keyword evidence="5 8" id="KW-0472">Membrane</keyword>
<feature type="transmembrane region" description="Helical" evidence="8">
    <location>
        <begin position="891"/>
        <end position="912"/>
    </location>
</feature>
<dbReference type="Pfam" id="PF02687">
    <property type="entry name" value="FtsX"/>
    <property type="match status" value="2"/>
</dbReference>
<feature type="transmembrane region" description="Helical" evidence="8">
    <location>
        <begin position="360"/>
        <end position="379"/>
    </location>
</feature>
<dbReference type="EMBL" id="BAABLP010000005">
    <property type="protein sequence ID" value="GAA4751447.1"/>
    <property type="molecule type" value="Genomic_DNA"/>
</dbReference>
<dbReference type="InterPro" id="IPR050250">
    <property type="entry name" value="Macrolide_Exporter_MacB"/>
</dbReference>
<keyword evidence="4 8" id="KW-1133">Transmembrane helix</keyword>
<evidence type="ECO:0000256" key="1">
    <source>
        <dbReference type="ARBA" id="ARBA00004651"/>
    </source>
</evidence>
<keyword evidence="3 8" id="KW-0812">Transmembrane</keyword>
<feature type="transmembrane region" description="Helical" evidence="8">
    <location>
        <begin position="400"/>
        <end position="418"/>
    </location>
</feature>
<name>A0ABP8ZAT2_9MICO</name>
<evidence type="ECO:0000256" key="9">
    <source>
        <dbReference type="SAM" id="SignalP"/>
    </source>
</evidence>
<comment type="subcellular location">
    <subcellularLocation>
        <location evidence="1">Cell membrane</location>
        <topology evidence="1">Multi-pass membrane protein</topology>
    </subcellularLocation>
</comment>
<feature type="signal peptide" evidence="9">
    <location>
        <begin position="1"/>
        <end position="17"/>
    </location>
</feature>
<feature type="transmembrane region" description="Helical" evidence="8">
    <location>
        <begin position="320"/>
        <end position="340"/>
    </location>
</feature>
<feature type="transmembrane region" description="Helical" evidence="8">
    <location>
        <begin position="277"/>
        <end position="299"/>
    </location>
</feature>
<keyword evidence="2" id="KW-1003">Cell membrane</keyword>
<feature type="domain" description="ABC3 transporter permease C-terminal" evidence="10">
    <location>
        <begin position="895"/>
        <end position="1016"/>
    </location>
</feature>
<feature type="transmembrane region" description="Helical" evidence="8">
    <location>
        <begin position="430"/>
        <end position="454"/>
    </location>
</feature>
<accession>A0ABP8ZAT2</accession>
<dbReference type="PANTHER" id="PTHR30572:SF4">
    <property type="entry name" value="ABC TRANSPORTER PERMEASE YTRF"/>
    <property type="match status" value="1"/>
</dbReference>
<evidence type="ECO:0000313" key="11">
    <source>
        <dbReference type="EMBL" id="GAA4751447.1"/>
    </source>
</evidence>
<feature type="domain" description="ABC3 transporter permease C-terminal" evidence="10">
    <location>
        <begin position="279"/>
        <end position="374"/>
    </location>
</feature>
<evidence type="ECO:0000313" key="12">
    <source>
        <dbReference type="Proteomes" id="UP001500121"/>
    </source>
</evidence>
<evidence type="ECO:0000256" key="8">
    <source>
        <dbReference type="SAM" id="Phobius"/>
    </source>
</evidence>
<evidence type="ECO:0000259" key="10">
    <source>
        <dbReference type="Pfam" id="PF02687"/>
    </source>
</evidence>
<feature type="region of interest" description="Disordered" evidence="7">
    <location>
        <begin position="544"/>
        <end position="571"/>
    </location>
</feature>
<evidence type="ECO:0000256" key="2">
    <source>
        <dbReference type="ARBA" id="ARBA00022475"/>
    </source>
</evidence>
<reference evidence="12" key="1">
    <citation type="journal article" date="2019" name="Int. J. Syst. Evol. Microbiol.">
        <title>The Global Catalogue of Microorganisms (GCM) 10K type strain sequencing project: providing services to taxonomists for standard genome sequencing and annotation.</title>
        <authorList>
            <consortium name="The Broad Institute Genomics Platform"/>
            <consortium name="The Broad Institute Genome Sequencing Center for Infectious Disease"/>
            <person name="Wu L."/>
            <person name="Ma J."/>
        </authorList>
    </citation>
    <scope>NUCLEOTIDE SEQUENCE [LARGE SCALE GENOMIC DNA]</scope>
    <source>
        <strain evidence="12">JCM 19015</strain>
    </source>
</reference>